<organism evidence="2 3">
    <name type="scientific">Halorubellus litoreus</name>
    <dbReference type="NCBI Taxonomy" id="755308"/>
    <lineage>
        <taxon>Archaea</taxon>
        <taxon>Methanobacteriati</taxon>
        <taxon>Methanobacteriota</taxon>
        <taxon>Stenosarchaea group</taxon>
        <taxon>Halobacteria</taxon>
        <taxon>Halobacteriales</taxon>
        <taxon>Halorubellaceae</taxon>
        <taxon>Halorubellus</taxon>
    </lineage>
</organism>
<reference evidence="2 3" key="1">
    <citation type="journal article" date="2019" name="Int. J. Syst. Evol. Microbiol.">
        <title>The Global Catalogue of Microorganisms (GCM) 10K type strain sequencing project: providing services to taxonomists for standard genome sequencing and annotation.</title>
        <authorList>
            <consortium name="The Broad Institute Genomics Platform"/>
            <consortium name="The Broad Institute Genome Sequencing Center for Infectious Disease"/>
            <person name="Wu L."/>
            <person name="Ma J."/>
        </authorList>
    </citation>
    <scope>NUCLEOTIDE SEQUENCE [LARGE SCALE GENOMIC DNA]</scope>
    <source>
        <strain evidence="2 3">GX26</strain>
    </source>
</reference>
<keyword evidence="3" id="KW-1185">Reference proteome</keyword>
<comment type="caution">
    <text evidence="2">The sequence shown here is derived from an EMBL/GenBank/DDBJ whole genome shotgun (WGS) entry which is preliminary data.</text>
</comment>
<protein>
    <submittedName>
        <fullName evidence="2">Uncharacterized protein</fullName>
    </submittedName>
</protein>
<dbReference type="AlphaFoldDB" id="A0ABD5VIE2"/>
<sequence>MSWHNHFEPECESGHESTAMRDDGPVHHGQSRTYVCPVCGREVLASNVPGEREPSTRQLRAGTKPATDARVDRVGARGNGGGV</sequence>
<accession>A0ABD5VIE2</accession>
<proteinExistence type="predicted"/>
<evidence type="ECO:0000313" key="3">
    <source>
        <dbReference type="Proteomes" id="UP001596395"/>
    </source>
</evidence>
<dbReference type="RefSeq" id="WP_336351774.1">
    <property type="nucleotide sequence ID" value="NZ_JAZAQL010000004.1"/>
</dbReference>
<feature type="region of interest" description="Disordered" evidence="1">
    <location>
        <begin position="1"/>
        <end position="32"/>
    </location>
</feature>
<evidence type="ECO:0000313" key="2">
    <source>
        <dbReference type="EMBL" id="MFC6954831.1"/>
    </source>
</evidence>
<gene>
    <name evidence="2" type="ORF">ACFQGB_18340</name>
</gene>
<name>A0ABD5VIE2_9EURY</name>
<feature type="region of interest" description="Disordered" evidence="1">
    <location>
        <begin position="47"/>
        <end position="83"/>
    </location>
</feature>
<dbReference type="EMBL" id="JBHSXN010000004">
    <property type="protein sequence ID" value="MFC6954831.1"/>
    <property type="molecule type" value="Genomic_DNA"/>
</dbReference>
<feature type="compositionally biased region" description="Basic and acidic residues" evidence="1">
    <location>
        <begin position="1"/>
        <end position="26"/>
    </location>
</feature>
<evidence type="ECO:0000256" key="1">
    <source>
        <dbReference type="SAM" id="MobiDB-lite"/>
    </source>
</evidence>
<dbReference type="Proteomes" id="UP001596395">
    <property type="component" value="Unassembled WGS sequence"/>
</dbReference>